<dbReference type="CDD" id="cd06587">
    <property type="entry name" value="VOC"/>
    <property type="match status" value="1"/>
</dbReference>
<name>A0A975KAI8_9SPHN</name>
<dbReference type="Pfam" id="PF00903">
    <property type="entry name" value="Glyoxalase"/>
    <property type="match status" value="1"/>
</dbReference>
<dbReference type="EMBL" id="CP073910">
    <property type="protein sequence ID" value="QUT07805.1"/>
    <property type="molecule type" value="Genomic_DNA"/>
</dbReference>
<dbReference type="InterPro" id="IPR037523">
    <property type="entry name" value="VOC_core"/>
</dbReference>
<reference evidence="2" key="1">
    <citation type="submission" date="2021-04" db="EMBL/GenBank/DDBJ databases">
        <title>Isolation of p-tert-butylphenol degrading bacteria Sphingobium phenoxybenzoativorans Tas13 from active sludge.</title>
        <authorList>
            <person name="Li Y."/>
        </authorList>
    </citation>
    <scope>NUCLEOTIDE SEQUENCE</scope>
    <source>
        <strain evidence="2">Tas13</strain>
    </source>
</reference>
<protein>
    <submittedName>
        <fullName evidence="2">VOC family protein</fullName>
    </submittedName>
</protein>
<dbReference type="Gene3D" id="3.10.180.10">
    <property type="entry name" value="2,3-Dihydroxybiphenyl 1,2-Dioxygenase, domain 1"/>
    <property type="match status" value="1"/>
</dbReference>
<dbReference type="PROSITE" id="PS51819">
    <property type="entry name" value="VOC"/>
    <property type="match status" value="1"/>
</dbReference>
<dbReference type="InterPro" id="IPR050383">
    <property type="entry name" value="GlyoxalaseI/FosfomycinResist"/>
</dbReference>
<evidence type="ECO:0000259" key="1">
    <source>
        <dbReference type="PROSITE" id="PS51819"/>
    </source>
</evidence>
<dbReference type="InterPro" id="IPR004360">
    <property type="entry name" value="Glyas_Fos-R_dOase_dom"/>
</dbReference>
<gene>
    <name evidence="2" type="ORF">KFK14_10720</name>
</gene>
<dbReference type="Proteomes" id="UP000681425">
    <property type="component" value="Chromosome"/>
</dbReference>
<dbReference type="KEGG" id="spph:KFK14_10720"/>
<dbReference type="PANTHER" id="PTHR21366">
    <property type="entry name" value="GLYOXALASE FAMILY PROTEIN"/>
    <property type="match status" value="1"/>
</dbReference>
<dbReference type="RefSeq" id="WP_212610776.1">
    <property type="nucleotide sequence ID" value="NZ_CP073910.1"/>
</dbReference>
<dbReference type="InterPro" id="IPR029068">
    <property type="entry name" value="Glyas_Bleomycin-R_OHBP_Dase"/>
</dbReference>
<keyword evidence="3" id="KW-1185">Reference proteome</keyword>
<feature type="domain" description="VOC" evidence="1">
    <location>
        <begin position="19"/>
        <end position="176"/>
    </location>
</feature>
<evidence type="ECO:0000313" key="3">
    <source>
        <dbReference type="Proteomes" id="UP000681425"/>
    </source>
</evidence>
<evidence type="ECO:0000313" key="2">
    <source>
        <dbReference type="EMBL" id="QUT07805.1"/>
    </source>
</evidence>
<dbReference type="PANTHER" id="PTHR21366:SF31">
    <property type="entry name" value="METALLOTHIOL TRANSFERASE FOSB"/>
    <property type="match status" value="1"/>
</dbReference>
<dbReference type="SUPFAM" id="SSF54593">
    <property type="entry name" value="Glyoxalase/Bleomycin resistance protein/Dihydroxybiphenyl dioxygenase"/>
    <property type="match status" value="1"/>
</dbReference>
<organism evidence="2 3">
    <name type="scientific">Sphingobium phenoxybenzoativorans</name>
    <dbReference type="NCBI Taxonomy" id="1592790"/>
    <lineage>
        <taxon>Bacteria</taxon>
        <taxon>Pseudomonadati</taxon>
        <taxon>Pseudomonadota</taxon>
        <taxon>Alphaproteobacteria</taxon>
        <taxon>Sphingomonadales</taxon>
        <taxon>Sphingomonadaceae</taxon>
        <taxon>Sphingobium</taxon>
    </lineage>
</organism>
<accession>A0A975KAI8</accession>
<proteinExistence type="predicted"/>
<dbReference type="AlphaFoldDB" id="A0A975KAI8"/>
<sequence>MDRRLTTTGKVNSKFNIRGINHIALVSSDMQRTVAFYEGILGMPLIKTCMLGPNGKYGQHFFFDMGGSSLAFFWFPEAGPAQPGVTVVSNPMGQGGLSLTAIGSMNHIALDVDADALPEYREKLLAAGVNCSQIVHHNDVAPSTGPNALKEVHESNWVSSVYFLDPDGIQVEFAGWTRLFNETDTAYEPATADDASSWTSERETVNA</sequence>